<dbReference type="InterPro" id="IPR018060">
    <property type="entry name" value="HTH_AraC"/>
</dbReference>
<keyword evidence="1" id="KW-0805">Transcription regulation</keyword>
<protein>
    <submittedName>
        <fullName evidence="5">Helix-turn-helix transcriptional regulator</fullName>
    </submittedName>
</protein>
<dbReference type="Pfam" id="PF12833">
    <property type="entry name" value="HTH_18"/>
    <property type="match status" value="1"/>
</dbReference>
<dbReference type="InterPro" id="IPR050204">
    <property type="entry name" value="AraC_XylS_family_regulators"/>
</dbReference>
<dbReference type="EMBL" id="JAAATY010000003">
    <property type="protein sequence ID" value="NRN64375.1"/>
    <property type="molecule type" value="Genomic_DNA"/>
</dbReference>
<dbReference type="PANTHER" id="PTHR46796">
    <property type="entry name" value="HTH-TYPE TRANSCRIPTIONAL ACTIVATOR RHAS-RELATED"/>
    <property type="match status" value="1"/>
</dbReference>
<keyword evidence="6" id="KW-1185">Reference proteome</keyword>
<dbReference type="Proteomes" id="UP000763557">
    <property type="component" value="Unassembled WGS sequence"/>
</dbReference>
<accession>A0ABX2EZ98</accession>
<evidence type="ECO:0000259" key="4">
    <source>
        <dbReference type="PROSITE" id="PS01124"/>
    </source>
</evidence>
<feature type="domain" description="HTH araC/xylS-type" evidence="4">
    <location>
        <begin position="123"/>
        <end position="219"/>
    </location>
</feature>
<dbReference type="SMART" id="SM00342">
    <property type="entry name" value="HTH_ARAC"/>
    <property type="match status" value="1"/>
</dbReference>
<dbReference type="InterPro" id="IPR046532">
    <property type="entry name" value="DUF6597"/>
</dbReference>
<dbReference type="PROSITE" id="PS01124">
    <property type="entry name" value="HTH_ARAC_FAMILY_2"/>
    <property type="match status" value="1"/>
</dbReference>
<evidence type="ECO:0000313" key="6">
    <source>
        <dbReference type="Proteomes" id="UP000763557"/>
    </source>
</evidence>
<dbReference type="RefSeq" id="WP_173126203.1">
    <property type="nucleotide sequence ID" value="NZ_CBCSGW010000007.1"/>
</dbReference>
<dbReference type="Pfam" id="PF20240">
    <property type="entry name" value="DUF6597"/>
    <property type="match status" value="1"/>
</dbReference>
<dbReference type="PANTHER" id="PTHR46796:SF15">
    <property type="entry name" value="BLL1074 PROTEIN"/>
    <property type="match status" value="1"/>
</dbReference>
<evidence type="ECO:0000313" key="5">
    <source>
        <dbReference type="EMBL" id="NRN64375.1"/>
    </source>
</evidence>
<keyword evidence="2" id="KW-0238">DNA-binding</keyword>
<evidence type="ECO:0000256" key="3">
    <source>
        <dbReference type="ARBA" id="ARBA00023163"/>
    </source>
</evidence>
<comment type="caution">
    <text evidence="5">The sequence shown here is derived from an EMBL/GenBank/DDBJ whole genome shotgun (WGS) entry which is preliminary data.</text>
</comment>
<gene>
    <name evidence="5" type="ORF">GC106_15810</name>
</gene>
<dbReference type="Gene3D" id="1.10.10.60">
    <property type="entry name" value="Homeodomain-like"/>
    <property type="match status" value="1"/>
</dbReference>
<sequence length="224" mass="24540">MYREYEPPEAEAVRCVWTSTKVGVQRVIPDGCMDIIFNGENLVVAGPDTEAFLTEATGTGVGVRFQPGVAPGFLGIPAHAIKNTRVPLAELWPTDRVHRLLGELHRGKPGRSLLRAVQSAEPDRFANRVRQLVASGDVRGMADELGITERHLHRKCLAKFGYGPKTLQRIVRFSAAMERVYAGKPFAEVAYEAGYADQAHFSRDVKALAGATLTTLVQDADVTR</sequence>
<evidence type="ECO:0000256" key="1">
    <source>
        <dbReference type="ARBA" id="ARBA00023015"/>
    </source>
</evidence>
<keyword evidence="3" id="KW-0804">Transcription</keyword>
<proteinExistence type="predicted"/>
<name>A0ABX2EZ98_9PSEU</name>
<organism evidence="5 6">
    <name type="scientific">Kibdelosporangium persicum</name>
    <dbReference type="NCBI Taxonomy" id="2698649"/>
    <lineage>
        <taxon>Bacteria</taxon>
        <taxon>Bacillati</taxon>
        <taxon>Actinomycetota</taxon>
        <taxon>Actinomycetes</taxon>
        <taxon>Pseudonocardiales</taxon>
        <taxon>Pseudonocardiaceae</taxon>
        <taxon>Kibdelosporangium</taxon>
    </lineage>
</organism>
<reference evidence="5 6" key="1">
    <citation type="submission" date="2020-01" db="EMBL/GenBank/DDBJ databases">
        <title>Kibdelosporangium persica a novel Actinomycetes from a hot desert in Iran.</title>
        <authorList>
            <person name="Safaei N."/>
            <person name="Zaburannyi N."/>
            <person name="Mueller R."/>
            <person name="Wink J."/>
        </authorList>
    </citation>
    <scope>NUCLEOTIDE SEQUENCE [LARGE SCALE GENOMIC DNA]</scope>
    <source>
        <strain evidence="5 6">4NS15</strain>
    </source>
</reference>
<evidence type="ECO:0000256" key="2">
    <source>
        <dbReference type="ARBA" id="ARBA00023125"/>
    </source>
</evidence>